<gene>
    <name evidence="2" type="ORF">GPY42_23870</name>
</gene>
<organism evidence="2 3">
    <name type="scientific">Photorhabdus kayaii</name>
    <dbReference type="NCBI Taxonomy" id="230088"/>
    <lineage>
        <taxon>Bacteria</taxon>
        <taxon>Pseudomonadati</taxon>
        <taxon>Pseudomonadota</taxon>
        <taxon>Gammaproteobacteria</taxon>
        <taxon>Enterobacterales</taxon>
        <taxon>Morganellaceae</taxon>
        <taxon>Photorhabdus</taxon>
    </lineage>
</organism>
<keyword evidence="3" id="KW-1185">Reference proteome</keyword>
<evidence type="ECO:0000313" key="2">
    <source>
        <dbReference type="EMBL" id="NDL28018.1"/>
    </source>
</evidence>
<dbReference type="PROSITE" id="PS50943">
    <property type="entry name" value="HTH_CROC1"/>
    <property type="match status" value="1"/>
</dbReference>
<dbReference type="Pfam" id="PF01381">
    <property type="entry name" value="HTH_3"/>
    <property type="match status" value="1"/>
</dbReference>
<evidence type="ECO:0000313" key="3">
    <source>
        <dbReference type="Proteomes" id="UP000470051"/>
    </source>
</evidence>
<sequence>MNKKKSLTQEQLDDCMRLKSIFESKKKSLNLSQQTIADAMDISQGAVGHYLNGRNALNARVASTFAKILNVSVCDFSPSLAAEISELSTHVVDNNEIKEPAKTARYLTPKQKELLDVYDSLPDEEAERFLREMKARKAHFDKIFEEMLAKRGSKAG</sequence>
<reference evidence="2 3" key="1">
    <citation type="submission" date="2019-12" db="EMBL/GenBank/DDBJ databases">
        <title>Engineering Photorhabdus to improve their lethality against agricultural pests.</title>
        <authorList>
            <person name="Machado R.A.R."/>
        </authorList>
    </citation>
    <scope>NUCLEOTIDE SEQUENCE [LARGE SCALE GENOMIC DNA]</scope>
    <source>
        <strain evidence="2 3">M-HU2</strain>
    </source>
</reference>
<protein>
    <submittedName>
        <fullName evidence="2">Helix-turn-helix domain-containing protein</fullName>
    </submittedName>
</protein>
<dbReference type="CDD" id="cd00093">
    <property type="entry name" value="HTH_XRE"/>
    <property type="match status" value="1"/>
</dbReference>
<dbReference type="Gene3D" id="1.10.260.40">
    <property type="entry name" value="lambda repressor-like DNA-binding domains"/>
    <property type="match status" value="1"/>
</dbReference>
<dbReference type="EMBL" id="WSFE01000090">
    <property type="protein sequence ID" value="NDL28018.1"/>
    <property type="molecule type" value="Genomic_DNA"/>
</dbReference>
<evidence type="ECO:0000259" key="1">
    <source>
        <dbReference type="PROSITE" id="PS50943"/>
    </source>
</evidence>
<dbReference type="InterPro" id="IPR001387">
    <property type="entry name" value="Cro/C1-type_HTH"/>
</dbReference>
<dbReference type="SMART" id="SM00530">
    <property type="entry name" value="HTH_XRE"/>
    <property type="match status" value="1"/>
</dbReference>
<dbReference type="SUPFAM" id="SSF47413">
    <property type="entry name" value="lambda repressor-like DNA-binding domains"/>
    <property type="match status" value="1"/>
</dbReference>
<proteinExistence type="predicted"/>
<dbReference type="Proteomes" id="UP000470051">
    <property type="component" value="Unassembled WGS sequence"/>
</dbReference>
<accession>A0ABX0B867</accession>
<name>A0ABX0B867_9GAMM</name>
<feature type="domain" description="HTH cro/C1-type" evidence="1">
    <location>
        <begin position="27"/>
        <end position="76"/>
    </location>
</feature>
<dbReference type="InterPro" id="IPR010982">
    <property type="entry name" value="Lambda_DNA-bd_dom_sf"/>
</dbReference>
<comment type="caution">
    <text evidence="2">The sequence shown here is derived from an EMBL/GenBank/DDBJ whole genome shotgun (WGS) entry which is preliminary data.</text>
</comment>